<reference evidence="1 2" key="2">
    <citation type="submission" date="2016-12" db="EMBL/GenBank/DDBJ databases">
        <title>Draft Genome Sequence of Cystobacter ferrugineus Strain Cbfe23.</title>
        <authorList>
            <person name="Akbar S."/>
            <person name="Dowd S.E."/>
            <person name="Stevens D.C."/>
        </authorList>
    </citation>
    <scope>NUCLEOTIDE SEQUENCE [LARGE SCALE GENOMIC DNA]</scope>
    <source>
        <strain evidence="1 2">Cbfe23</strain>
    </source>
</reference>
<gene>
    <name evidence="1" type="ORF">BON30_34545</name>
</gene>
<evidence type="ECO:0000313" key="1">
    <source>
        <dbReference type="EMBL" id="OJH36276.1"/>
    </source>
</evidence>
<sequence>MQLRLKYPPTPEAAPRHAALCVSAALFLNDIDLDYSVDSVMRLDGLIEYLRQGGLTSDRMAEVVFAFGCYMGEVFVRRAGGAWCATEGSPMEGVTGFPLVIQLGGHKYCNPIGKVFKRLDQGALHALPAFYRLYTRRDAPALVPLLAMH</sequence>
<name>A0A1L9B232_9BACT</name>
<reference evidence="2" key="1">
    <citation type="submission" date="2016-11" db="EMBL/GenBank/DDBJ databases">
        <authorList>
            <person name="Shukria A."/>
            <person name="Stevens D.C."/>
        </authorList>
    </citation>
    <scope>NUCLEOTIDE SEQUENCE [LARGE SCALE GENOMIC DNA]</scope>
    <source>
        <strain evidence="2">Cbfe23</strain>
    </source>
</reference>
<keyword evidence="2" id="KW-1185">Reference proteome</keyword>
<dbReference type="OrthoDB" id="4640272at2"/>
<proteinExistence type="predicted"/>
<dbReference type="RefSeq" id="WP_071902770.1">
    <property type="nucleotide sequence ID" value="NZ_MPIN01000011.1"/>
</dbReference>
<organism evidence="1 2">
    <name type="scientific">Cystobacter ferrugineus</name>
    <dbReference type="NCBI Taxonomy" id="83449"/>
    <lineage>
        <taxon>Bacteria</taxon>
        <taxon>Pseudomonadati</taxon>
        <taxon>Myxococcota</taxon>
        <taxon>Myxococcia</taxon>
        <taxon>Myxococcales</taxon>
        <taxon>Cystobacterineae</taxon>
        <taxon>Archangiaceae</taxon>
        <taxon>Cystobacter</taxon>
    </lineage>
</organism>
<protein>
    <submittedName>
        <fullName evidence="1">Uncharacterized protein</fullName>
    </submittedName>
</protein>
<dbReference type="Proteomes" id="UP000182229">
    <property type="component" value="Unassembled WGS sequence"/>
</dbReference>
<accession>A0A1L9B232</accession>
<dbReference type="EMBL" id="MPIN01000011">
    <property type="protein sequence ID" value="OJH36276.1"/>
    <property type="molecule type" value="Genomic_DNA"/>
</dbReference>
<comment type="caution">
    <text evidence="1">The sequence shown here is derived from an EMBL/GenBank/DDBJ whole genome shotgun (WGS) entry which is preliminary data.</text>
</comment>
<evidence type="ECO:0000313" key="2">
    <source>
        <dbReference type="Proteomes" id="UP000182229"/>
    </source>
</evidence>
<dbReference type="AlphaFoldDB" id="A0A1L9B232"/>